<evidence type="ECO:0000256" key="1">
    <source>
        <dbReference type="SAM" id="MobiDB-lite"/>
    </source>
</evidence>
<evidence type="ECO:0000313" key="2">
    <source>
        <dbReference type="EMBL" id="RDL34623.1"/>
    </source>
</evidence>
<name>A0A370THF2_9HELO</name>
<keyword evidence="3" id="KW-1185">Reference proteome</keyword>
<gene>
    <name evidence="2" type="ORF">BP5553_07751</name>
</gene>
<proteinExistence type="predicted"/>
<organism evidence="2 3">
    <name type="scientific">Venustampulla echinocandica</name>
    <dbReference type="NCBI Taxonomy" id="2656787"/>
    <lineage>
        <taxon>Eukaryota</taxon>
        <taxon>Fungi</taxon>
        <taxon>Dikarya</taxon>
        <taxon>Ascomycota</taxon>
        <taxon>Pezizomycotina</taxon>
        <taxon>Leotiomycetes</taxon>
        <taxon>Helotiales</taxon>
        <taxon>Pleuroascaceae</taxon>
        <taxon>Venustampulla</taxon>
    </lineage>
</organism>
<feature type="compositionally biased region" description="Polar residues" evidence="1">
    <location>
        <begin position="256"/>
        <end position="265"/>
    </location>
</feature>
<feature type="compositionally biased region" description="Basic residues" evidence="1">
    <location>
        <begin position="558"/>
        <end position="568"/>
    </location>
</feature>
<dbReference type="STRING" id="2656787.A0A370THF2"/>
<dbReference type="EMBL" id="NPIC01000007">
    <property type="protein sequence ID" value="RDL34623.1"/>
    <property type="molecule type" value="Genomic_DNA"/>
</dbReference>
<comment type="caution">
    <text evidence="2">The sequence shown here is derived from an EMBL/GenBank/DDBJ whole genome shotgun (WGS) entry which is preliminary data.</text>
</comment>
<feature type="compositionally biased region" description="Acidic residues" evidence="1">
    <location>
        <begin position="346"/>
        <end position="355"/>
    </location>
</feature>
<feature type="region of interest" description="Disordered" evidence="1">
    <location>
        <begin position="248"/>
        <end position="573"/>
    </location>
</feature>
<dbReference type="GeneID" id="43600600"/>
<accession>A0A370THF2</accession>
<feature type="compositionally biased region" description="Polar residues" evidence="1">
    <location>
        <begin position="464"/>
        <end position="474"/>
    </location>
</feature>
<sequence length="664" mass="73942">MPPSIKPTAQNSPGKKRAIVGGALLHSRETTPLPMKSEPSQTKVTQSNTELATIFKTDLTNIRNLCLCNWFVPNRRKKTCPECRTRVKQMPAPAFLIKQLVEVFTKRSELMPSDESVDTHTQRRAEEIADVDKDRNGRDGLFKGTFPKTLAELWKDDADGGVMRCRNCGFEHEGGPSCQNCGAELDDEGYSFSDLDEDADLDDLDALSLELDDEVDAEFAEMHGHNFLGMPDFVHPYIHFHHLHHLHDDPTDHSELSNSDASEMNSESDDEDGGSLADFVAPDDEEPIRRPGRQSNIRNHREAIAISDDDSDEGGAVSNRIPRRRARVSGSSSPSPPSVVTVTDVMDNDPNESDIGDSNSEADMLRHAGWSPLDQENDSDVDDPTRFHDRYGYGYGDTEDDQASDDDSDTQTMVGNGGSDDEDGGRSREEFSETPTYDDSAYPPYIPHEHAPNNYSSFDEEATNYGSEAGYSTTYDRDGDTEMSVSPRSSVSANVAGEGAYGNPLSISEESGSERSMSRSTNGTRPEAYQHETGQNLGVANQIHEIEDDSDDNPIRPPPRRLPRRYHPNARVQQYDPRISLIFAEHQQSMRGTQSQQQMGLDELDTEVRRVEPASRARRLTAYRVLPPRLVDPLRSSRSPSATRVIASSGRTSRPNRYYVPSRR</sequence>
<feature type="compositionally biased region" description="Low complexity" evidence="1">
    <location>
        <begin position="328"/>
        <end position="342"/>
    </location>
</feature>
<evidence type="ECO:0008006" key="4">
    <source>
        <dbReference type="Google" id="ProtNLM"/>
    </source>
</evidence>
<dbReference type="AlphaFoldDB" id="A0A370THF2"/>
<protein>
    <recommendedName>
        <fullName evidence="4">RING-type domain-containing protein</fullName>
    </recommendedName>
</protein>
<feature type="compositionally biased region" description="Acidic residues" evidence="1">
    <location>
        <begin position="397"/>
        <end position="409"/>
    </location>
</feature>
<feature type="region of interest" description="Disordered" evidence="1">
    <location>
        <begin position="631"/>
        <end position="664"/>
    </location>
</feature>
<evidence type="ECO:0000313" key="3">
    <source>
        <dbReference type="Proteomes" id="UP000254866"/>
    </source>
</evidence>
<feature type="compositionally biased region" description="Polar residues" evidence="1">
    <location>
        <begin position="483"/>
        <end position="493"/>
    </location>
</feature>
<reference evidence="2 3" key="1">
    <citation type="journal article" date="2018" name="IMA Fungus">
        <title>IMA Genome-F 9: Draft genome sequence of Annulohypoxylon stygium, Aspergillus mulundensis, Berkeleyomyces basicola (syn. Thielaviopsis basicola), Ceratocystis smalleyi, two Cercospora beticola strains, Coleophoma cylindrospora, Fusarium fracticaudum, Phialophora cf. hyalina, and Morchella septimelata.</title>
        <authorList>
            <person name="Wingfield B.D."/>
            <person name="Bills G.F."/>
            <person name="Dong Y."/>
            <person name="Huang W."/>
            <person name="Nel W.J."/>
            <person name="Swalarsk-Parry B.S."/>
            <person name="Vaghefi N."/>
            <person name="Wilken P.M."/>
            <person name="An Z."/>
            <person name="de Beer Z.W."/>
            <person name="De Vos L."/>
            <person name="Chen L."/>
            <person name="Duong T.A."/>
            <person name="Gao Y."/>
            <person name="Hammerbacher A."/>
            <person name="Kikkert J.R."/>
            <person name="Li Y."/>
            <person name="Li H."/>
            <person name="Li K."/>
            <person name="Li Q."/>
            <person name="Liu X."/>
            <person name="Ma X."/>
            <person name="Naidoo K."/>
            <person name="Pethybridge S.J."/>
            <person name="Sun J."/>
            <person name="Steenkamp E.T."/>
            <person name="van der Nest M.A."/>
            <person name="van Wyk S."/>
            <person name="Wingfield M.J."/>
            <person name="Xiong C."/>
            <person name="Yue Q."/>
            <person name="Zhang X."/>
        </authorList>
    </citation>
    <scope>NUCLEOTIDE SEQUENCE [LARGE SCALE GENOMIC DNA]</scope>
    <source>
        <strain evidence="2 3">BP 5553</strain>
    </source>
</reference>
<dbReference type="Proteomes" id="UP000254866">
    <property type="component" value="Unassembled WGS sequence"/>
</dbReference>
<dbReference type="OrthoDB" id="6105938at2759"/>
<dbReference type="RefSeq" id="XP_031867605.1">
    <property type="nucleotide sequence ID" value="XM_032016374.1"/>
</dbReference>